<keyword evidence="2" id="KW-1185">Reference proteome</keyword>
<dbReference type="EMBL" id="CP097649">
    <property type="protein sequence ID" value="URI15612.1"/>
    <property type="molecule type" value="Genomic_DNA"/>
</dbReference>
<protein>
    <submittedName>
        <fullName evidence="1">Uncharacterized protein</fullName>
    </submittedName>
</protein>
<organism evidence="1 2">
    <name type="scientific">Brevundimonas albigilva</name>
    <dbReference type="NCBI Taxonomy" id="1312364"/>
    <lineage>
        <taxon>Bacteria</taxon>
        <taxon>Pseudomonadati</taxon>
        <taxon>Pseudomonadota</taxon>
        <taxon>Alphaproteobacteria</taxon>
        <taxon>Caulobacterales</taxon>
        <taxon>Caulobacteraceae</taxon>
        <taxon>Brevundimonas</taxon>
    </lineage>
</organism>
<sequence length="217" mass="23638">MSYNVYSPVTAFKFDDGSNPISGYAAGSGDAPCLVKLLADETPVAFARATRYAPAAAMDGFRGGWCGFEIAGAKQAFALSDAVTLRCGVTGEILMTVTAEQAMTPDAEAGMLTVAELLSRARSADLCPSVELLTVFALNHFRRHGLRRLVEATYETLLLRWPDSSAREPDPCLADEGKRIATYIRDIMKSDEHVKKWGREIPGPFHPAFRYDRSGVI</sequence>
<dbReference type="Proteomes" id="UP001055429">
    <property type="component" value="Chromosome"/>
</dbReference>
<evidence type="ECO:0000313" key="2">
    <source>
        <dbReference type="Proteomes" id="UP001055429"/>
    </source>
</evidence>
<name>A0ABY4SKZ4_9CAUL</name>
<reference evidence="1" key="1">
    <citation type="submission" date="2022-05" db="EMBL/GenBank/DDBJ databases">
        <title>Brevundimonas albigilva TT17 genome sequence.</title>
        <authorList>
            <person name="Lee K."/>
            <person name="Son H."/>
        </authorList>
    </citation>
    <scope>NUCLEOTIDE SEQUENCE</scope>
    <source>
        <strain evidence="1">TT17</strain>
    </source>
</reference>
<dbReference type="RefSeq" id="WP_250202063.1">
    <property type="nucleotide sequence ID" value="NZ_CP097649.1"/>
</dbReference>
<gene>
    <name evidence="1" type="ORF">M8231_01045</name>
</gene>
<evidence type="ECO:0000313" key="1">
    <source>
        <dbReference type="EMBL" id="URI15612.1"/>
    </source>
</evidence>
<proteinExistence type="predicted"/>
<accession>A0ABY4SKZ4</accession>